<accession>A0A6L3N3K0</accession>
<evidence type="ECO:0000313" key="2">
    <source>
        <dbReference type="Proteomes" id="UP000473470"/>
    </source>
</evidence>
<dbReference type="RefSeq" id="WP_150998617.1">
    <property type="nucleotide sequence ID" value="NZ_CABVPM010000026.1"/>
</dbReference>
<evidence type="ECO:0000313" key="1">
    <source>
        <dbReference type="EMBL" id="KAB0639917.1"/>
    </source>
</evidence>
<evidence type="ECO:0008006" key="3">
    <source>
        <dbReference type="Google" id="ProtNLM"/>
    </source>
</evidence>
<reference evidence="1 2" key="1">
    <citation type="submission" date="2019-09" db="EMBL/GenBank/DDBJ databases">
        <title>Draft genome sequences of 48 bacterial type strains from the CCUG.</title>
        <authorList>
            <person name="Tunovic T."/>
            <person name="Pineiro-Iglesias B."/>
            <person name="Unosson C."/>
            <person name="Inganas E."/>
            <person name="Ohlen M."/>
            <person name="Cardew S."/>
            <person name="Jensie-Markopoulos S."/>
            <person name="Salva-Serra F."/>
            <person name="Jaen-Luchoro D."/>
            <person name="Karlsson R."/>
            <person name="Svensson-Stadler L."/>
            <person name="Chun J."/>
            <person name="Moore E."/>
        </authorList>
    </citation>
    <scope>NUCLEOTIDE SEQUENCE [LARGE SCALE GENOMIC DNA]</scope>
    <source>
        <strain evidence="1 2">CCUG 65686</strain>
    </source>
</reference>
<gene>
    <name evidence="1" type="ORF">F7R25_06265</name>
</gene>
<dbReference type="AlphaFoldDB" id="A0A6L3N3K0"/>
<organism evidence="1 2">
    <name type="scientific">Burkholderia stagnalis</name>
    <dbReference type="NCBI Taxonomy" id="1503054"/>
    <lineage>
        <taxon>Bacteria</taxon>
        <taxon>Pseudomonadati</taxon>
        <taxon>Pseudomonadota</taxon>
        <taxon>Betaproteobacteria</taxon>
        <taxon>Burkholderiales</taxon>
        <taxon>Burkholderiaceae</taxon>
        <taxon>Burkholderia</taxon>
        <taxon>Burkholderia cepacia complex</taxon>
    </lineage>
</organism>
<protein>
    <recommendedName>
        <fullName evidence="3">Caspase family protein</fullName>
    </recommendedName>
</protein>
<comment type="caution">
    <text evidence="1">The sequence shown here is derived from an EMBL/GenBank/DDBJ whole genome shotgun (WGS) entry which is preliminary data.</text>
</comment>
<sequence>MTPMSVKSCVVLLGASEYPLYPALNVASARSSATALKDYFISARGLQVAPEDFLDLFGSQLNNTDQLLKMSRHIERFNEKCEKSNFLQNVFFIYIGHGIPHSKSISLAIASTSKNQPHITSLKVSDFADEIKKTSRMVSPICYF</sequence>
<name>A0A6L3N3K0_9BURK</name>
<proteinExistence type="predicted"/>
<dbReference type="EMBL" id="VZOK01000007">
    <property type="protein sequence ID" value="KAB0639917.1"/>
    <property type="molecule type" value="Genomic_DNA"/>
</dbReference>
<dbReference type="Proteomes" id="UP000473470">
    <property type="component" value="Unassembled WGS sequence"/>
</dbReference>